<dbReference type="CDD" id="cd00761">
    <property type="entry name" value="Glyco_tranf_GTA_type"/>
    <property type="match status" value="1"/>
</dbReference>
<organism evidence="1">
    <name type="scientific">uncultured Caudovirales phage</name>
    <dbReference type="NCBI Taxonomy" id="2100421"/>
    <lineage>
        <taxon>Viruses</taxon>
        <taxon>Duplodnaviria</taxon>
        <taxon>Heunggongvirae</taxon>
        <taxon>Uroviricota</taxon>
        <taxon>Caudoviricetes</taxon>
        <taxon>Peduoviridae</taxon>
        <taxon>Maltschvirus</taxon>
        <taxon>Maltschvirus maltsch</taxon>
    </lineage>
</organism>
<dbReference type="Gene3D" id="3.90.550.10">
    <property type="entry name" value="Spore Coat Polysaccharide Biosynthesis Protein SpsA, Chain A"/>
    <property type="match status" value="1"/>
</dbReference>
<proteinExistence type="predicted"/>
<dbReference type="SUPFAM" id="SSF53448">
    <property type="entry name" value="Nucleotide-diphospho-sugar transferases"/>
    <property type="match status" value="1"/>
</dbReference>
<evidence type="ECO:0000313" key="1">
    <source>
        <dbReference type="EMBL" id="CAB4134662.1"/>
    </source>
</evidence>
<dbReference type="EMBL" id="LR796296">
    <property type="protein sequence ID" value="CAB4134662.1"/>
    <property type="molecule type" value="Genomic_DNA"/>
</dbReference>
<dbReference type="InterPro" id="IPR029044">
    <property type="entry name" value="Nucleotide-diphossugar_trans"/>
</dbReference>
<name>A0A6J5LM77_9CAUD</name>
<reference evidence="1" key="1">
    <citation type="submission" date="2020-04" db="EMBL/GenBank/DDBJ databases">
        <authorList>
            <person name="Chiriac C."/>
            <person name="Salcher M."/>
            <person name="Ghai R."/>
            <person name="Kavagutti S V."/>
        </authorList>
    </citation>
    <scope>NUCLEOTIDE SEQUENCE</scope>
</reference>
<sequence>MEPQIISSYDGGKHSADLEQTISRLKTDGGYKDLSCIQIVPCFGSIPTKAVASWLNLYAPPNGKFVRLFAVGMEVGAAFSSCIENILAHPDLSKYKYILTLEHDNIPPPDGIVKLLAQMEAHPEYSCIGGLYFTQGPGGCAQIWGDPKDPVLNFRPQLPIPNTVQECCGTGMGFNVWRLDMFKDPKLRKPWFKTQTEGGVGTQDLYFWSDARKNGYRCAIDTSVKVGHYDLEGKRGGIPDMTW</sequence>
<gene>
    <name evidence="1" type="ORF">UFOVP274_28</name>
</gene>
<protein>
    <submittedName>
        <fullName evidence="1">Glyco_tranf_GTA_type domain containing protein</fullName>
    </submittedName>
</protein>
<accession>A0A6J5LM77</accession>